<comment type="caution">
    <text evidence="2">The sequence shown here is derived from an EMBL/GenBank/DDBJ whole genome shotgun (WGS) entry which is preliminary data.</text>
</comment>
<feature type="transmembrane region" description="Helical" evidence="1">
    <location>
        <begin position="645"/>
        <end position="665"/>
    </location>
</feature>
<organism evidence="2 3">
    <name type="scientific">Rudaeicoccus suwonensis</name>
    <dbReference type="NCBI Taxonomy" id="657409"/>
    <lineage>
        <taxon>Bacteria</taxon>
        <taxon>Bacillati</taxon>
        <taxon>Actinomycetota</taxon>
        <taxon>Actinomycetes</taxon>
        <taxon>Micrococcales</taxon>
        <taxon>Dermacoccaceae</taxon>
        <taxon>Rudaeicoccus</taxon>
    </lineage>
</organism>
<gene>
    <name evidence="2" type="ORF">BKA23_0043</name>
</gene>
<dbReference type="OrthoDB" id="3264110at2"/>
<dbReference type="RefSeq" id="WP_145224419.1">
    <property type="nucleotide sequence ID" value="NZ_VIVQ01000001.1"/>
</dbReference>
<feature type="transmembrane region" description="Helical" evidence="1">
    <location>
        <begin position="551"/>
        <end position="571"/>
    </location>
</feature>
<evidence type="ECO:0000313" key="3">
    <source>
        <dbReference type="Proteomes" id="UP000318297"/>
    </source>
</evidence>
<feature type="transmembrane region" description="Helical" evidence="1">
    <location>
        <begin position="425"/>
        <end position="445"/>
    </location>
</feature>
<protein>
    <recommendedName>
        <fullName evidence="4">Transmembrane protein</fullName>
    </recommendedName>
</protein>
<sequence length="702" mass="74068">MLRRWLAWVVAVTAVVLGASYAISWITAWPAAVSITQPGPIIVISQPTLSWNDVSPARTPALWSLAERGAVGALATRDLSEHSCSNQSWLTFSAGARTTIGFSVPATPAGKQPKPCAATLVPDQPGGAPAAGQTATANYPLWAKWRHLTLSRPQPADIGRLGTSLPAIGQCITAAGPDAALGAANHAGVVEHYTPDVTNVDLSACPITFISMSTPDDTLLGQLLKRAPANATIVVAGFADAWGPEVMHTVVISGPGVPHGLLTSISTQQPGLVQTTDLSALVLSRLGAKAPHLPEGRTPVVQPRPAGDSAIVDASTLARQFSVEHALVAPIMLRCLGGVGVGLIIGGVWWLMLRRRGHSLSAPLRMWLSLVAAAGGCFPVATWLIGLFRWWHFDHSGVALGWGIAAIMVLLAVVAVFGPWRRWRFGAALFIAAVTMLTIVFDTTHGSALQLTSIMGLQPVYGGRFFGMGNVGYALLATSALMLAAVLAGQLESRDHRRLALATVILIGLTALAVDGNPTWGADGGGPLAMFPAFAYLGLNAAGLRLTWRRVIVILATSVGIVGTLAVLDYLRPPKYRTHLGDFIAALRDHGELTGVERIWQANWTMLTGTWYTMLVPILLALVILALALPHLWPGRLLTPLVDQVPMLGQGLAATTVCWLLGFLSNDSGTSIPPTGMVIVAPMLILMAVHHTKEPSEPLSES</sequence>
<evidence type="ECO:0000313" key="2">
    <source>
        <dbReference type="EMBL" id="TWE11281.1"/>
    </source>
</evidence>
<keyword evidence="1" id="KW-1133">Transmembrane helix</keyword>
<name>A0A561E6P8_9MICO</name>
<evidence type="ECO:0008006" key="4">
    <source>
        <dbReference type="Google" id="ProtNLM"/>
    </source>
</evidence>
<accession>A0A561E6P8</accession>
<feature type="transmembrane region" description="Helical" evidence="1">
    <location>
        <begin position="499"/>
        <end position="514"/>
    </location>
</feature>
<feature type="transmembrane region" description="Helical" evidence="1">
    <location>
        <begin position="364"/>
        <end position="391"/>
    </location>
</feature>
<feature type="transmembrane region" description="Helical" evidence="1">
    <location>
        <begin position="331"/>
        <end position="352"/>
    </location>
</feature>
<keyword evidence="1" id="KW-0812">Transmembrane</keyword>
<dbReference type="EMBL" id="VIVQ01000001">
    <property type="protein sequence ID" value="TWE11281.1"/>
    <property type="molecule type" value="Genomic_DNA"/>
</dbReference>
<proteinExistence type="predicted"/>
<evidence type="ECO:0000256" key="1">
    <source>
        <dbReference type="SAM" id="Phobius"/>
    </source>
</evidence>
<dbReference type="AlphaFoldDB" id="A0A561E6P8"/>
<reference evidence="2 3" key="1">
    <citation type="submission" date="2019-06" db="EMBL/GenBank/DDBJ databases">
        <title>Sequencing the genomes of 1000 actinobacteria strains.</title>
        <authorList>
            <person name="Klenk H.-P."/>
        </authorList>
    </citation>
    <scope>NUCLEOTIDE SEQUENCE [LARGE SCALE GENOMIC DNA]</scope>
    <source>
        <strain evidence="2 3">DSM 19560</strain>
    </source>
</reference>
<feature type="transmembrane region" description="Helical" evidence="1">
    <location>
        <begin position="611"/>
        <end position="633"/>
    </location>
</feature>
<feature type="transmembrane region" description="Helical" evidence="1">
    <location>
        <begin position="671"/>
        <end position="689"/>
    </location>
</feature>
<keyword evidence="3" id="KW-1185">Reference proteome</keyword>
<feature type="transmembrane region" description="Helical" evidence="1">
    <location>
        <begin position="397"/>
        <end position="418"/>
    </location>
</feature>
<keyword evidence="1" id="KW-0472">Membrane</keyword>
<dbReference type="Proteomes" id="UP000318297">
    <property type="component" value="Unassembled WGS sequence"/>
</dbReference>
<feature type="transmembrane region" description="Helical" evidence="1">
    <location>
        <begin position="465"/>
        <end position="487"/>
    </location>
</feature>